<organism evidence="1 2">
    <name type="scientific">Prochlorococcus phage MED4-213</name>
    <dbReference type="NCBI Taxonomy" id="889956"/>
    <lineage>
        <taxon>Viruses</taxon>
        <taxon>Duplodnaviria</taxon>
        <taxon>Heunggongvirae</taxon>
        <taxon>Uroviricota</taxon>
        <taxon>Caudoviricetes</taxon>
        <taxon>Eurybiavirus</taxon>
        <taxon>Eurybiavirus MED4213</taxon>
    </lineage>
</organism>
<evidence type="ECO:0000313" key="1">
    <source>
        <dbReference type="EMBL" id="AGH26123.1"/>
    </source>
</evidence>
<sequence>MAQENQLDGISKTLRTVTDAEKIQYYIGQGHSPSQHIHVNSDGTKREWTQEEWEDHILEHMPHPDIHGVDLSYIGKRRELYPDQDEQLDALWKMVKHLKANGTDIGTDAQSILDSISAAKLQYPKPAATS</sequence>
<proteinExistence type="predicted"/>
<dbReference type="KEGG" id="vg:15010291"/>
<protein>
    <submittedName>
        <fullName evidence="1">Uncharacterized protein</fullName>
    </submittedName>
</protein>
<dbReference type="EMBL" id="HQ634174">
    <property type="protein sequence ID" value="AGH26123.1"/>
    <property type="molecule type" value="Genomic_DNA"/>
</dbReference>
<name>M4QDB2_9CAUD</name>
<dbReference type="GeneID" id="15010291"/>
<dbReference type="RefSeq" id="YP_007673768.1">
    <property type="nucleotide sequence ID" value="NC_020845.1"/>
</dbReference>
<accession>M4QDB2</accession>
<gene>
    <name evidence="1" type="ORF">CPMG_00022</name>
</gene>
<keyword evidence="2" id="KW-1185">Reference proteome</keyword>
<reference evidence="1 2" key="1">
    <citation type="submission" date="2010-11" db="EMBL/GenBank/DDBJ databases">
        <title>The Genome Sequence of Cyanophage MED4-213.</title>
        <authorList>
            <consortium name="The Broad Institute Genome Sequencing Platform"/>
            <person name="Henn M.R."/>
            <person name="Sullivan M.S."/>
            <person name="Osburne M.S."/>
            <person name="Levin J."/>
            <person name="Malboeuf C."/>
            <person name="Casali M."/>
            <person name="Russ C."/>
            <person name="Lennon N."/>
            <person name="Chapman S.B."/>
            <person name="Erlich R."/>
            <person name="Young S.K."/>
            <person name="Yandava C."/>
            <person name="Zeng Q."/>
            <person name="Alvarado L."/>
            <person name="Anderson S."/>
            <person name="Berlin A."/>
            <person name="Chen Z."/>
            <person name="Freedman E."/>
            <person name="Gellesch M."/>
            <person name="Goldberg J."/>
            <person name="Green L."/>
            <person name="Griggs A."/>
            <person name="Gujja S."/>
            <person name="Heilman E.R."/>
            <person name="Heiman D."/>
            <person name="Hollinger A."/>
            <person name="Howarth C."/>
            <person name="Larson L."/>
            <person name="Mehta T."/>
            <person name="Pearson M."/>
            <person name="Roberts A."/>
            <person name="Ryan E."/>
            <person name="Saif S."/>
            <person name="Shea T."/>
            <person name="Shenoy N."/>
            <person name="Sisk P."/>
            <person name="Stolte C."/>
            <person name="Sykes S."/>
            <person name="White J."/>
            <person name="Yu Q."/>
            <person name="Coleman M.L."/>
            <person name="Huang K.H."/>
            <person name="Weigele P.R."/>
            <person name="DeFrancesco A.S."/>
            <person name="Kern S.E."/>
            <person name="Thompson L.R."/>
            <person name="Fu R."/>
            <person name="Hombeck B."/>
            <person name="Chisholm S.W."/>
            <person name="Haas B."/>
            <person name="Nusbaum C."/>
            <person name="Birren B."/>
        </authorList>
    </citation>
    <scope>NUCLEOTIDE SEQUENCE [LARGE SCALE GENOMIC DNA]</scope>
    <source>
        <strain evidence="1">MED4-213</strain>
    </source>
</reference>
<evidence type="ECO:0000313" key="2">
    <source>
        <dbReference type="Proteomes" id="UP000012039"/>
    </source>
</evidence>
<dbReference type="Proteomes" id="UP000012039">
    <property type="component" value="Segment"/>
</dbReference>